<evidence type="ECO:0000256" key="1">
    <source>
        <dbReference type="ARBA" id="ARBA00004141"/>
    </source>
</evidence>
<keyword evidence="3 6" id="KW-1133">Transmembrane helix</keyword>
<comment type="subcellular location">
    <subcellularLocation>
        <location evidence="1">Membrane</location>
        <topology evidence="1">Multi-pass membrane protein</topology>
    </subcellularLocation>
</comment>
<name>A0ABW4LB27_9MICO</name>
<feature type="transmembrane region" description="Helical" evidence="6">
    <location>
        <begin position="190"/>
        <end position="211"/>
    </location>
</feature>
<evidence type="ECO:0000256" key="3">
    <source>
        <dbReference type="ARBA" id="ARBA00022989"/>
    </source>
</evidence>
<dbReference type="PANTHER" id="PTHR30520:SF6">
    <property type="entry name" value="FORMATE_NITRATE FAMILY TRANSPORTER (EUROFUNG)"/>
    <property type="match status" value="1"/>
</dbReference>
<evidence type="ECO:0000256" key="6">
    <source>
        <dbReference type="SAM" id="Phobius"/>
    </source>
</evidence>
<dbReference type="Pfam" id="PF01226">
    <property type="entry name" value="Form_Nir_trans"/>
    <property type="match status" value="1"/>
</dbReference>
<sequence>MTSEESRRSELGDGDQPVEDEVAESFDAVVEEGAERLHRTWRAVLATGFSGGLEIGVGVAAYMAVLESTGSHLLAGLAFSVGLIALLLAHSELFTENFLLPIAALIAKEGSLAQLAKLWLGTLVANLVGGLVIMLLFVVAFPQWHGVLTESARHYLDVGVGWEGACLAILGGMVITLLTRMQQGTDSDAVKVVAAVVASFLLTGLQLAHSILDSLMIFGAIMLGEATVGEWVLWFVPVLLLNVVGGVALVTVERLVRTKELFEDRRQQRDGRRG</sequence>
<keyword evidence="4 6" id="KW-0472">Membrane</keyword>
<comment type="caution">
    <text evidence="7">The sequence shown here is derived from an EMBL/GenBank/DDBJ whole genome shotgun (WGS) entry which is preliminary data.</text>
</comment>
<dbReference type="EMBL" id="JBHUEA010000004">
    <property type="protein sequence ID" value="MFD1720756.1"/>
    <property type="molecule type" value="Genomic_DNA"/>
</dbReference>
<evidence type="ECO:0000256" key="2">
    <source>
        <dbReference type="ARBA" id="ARBA00022692"/>
    </source>
</evidence>
<dbReference type="RefSeq" id="WP_377932375.1">
    <property type="nucleotide sequence ID" value="NZ_JBHUEA010000004.1"/>
</dbReference>
<dbReference type="PANTHER" id="PTHR30520">
    <property type="entry name" value="FORMATE TRANSPORTER-RELATED"/>
    <property type="match status" value="1"/>
</dbReference>
<feature type="transmembrane region" description="Helical" evidence="6">
    <location>
        <begin position="71"/>
        <end position="89"/>
    </location>
</feature>
<organism evidence="7 8">
    <name type="scientific">Amnibacterium endophyticum</name>
    <dbReference type="NCBI Taxonomy" id="2109337"/>
    <lineage>
        <taxon>Bacteria</taxon>
        <taxon>Bacillati</taxon>
        <taxon>Actinomycetota</taxon>
        <taxon>Actinomycetes</taxon>
        <taxon>Micrococcales</taxon>
        <taxon>Microbacteriaceae</taxon>
        <taxon>Amnibacterium</taxon>
    </lineage>
</organism>
<dbReference type="InterPro" id="IPR023271">
    <property type="entry name" value="Aquaporin-like"/>
</dbReference>
<dbReference type="InterPro" id="IPR000292">
    <property type="entry name" value="For/NO2_transpt"/>
</dbReference>
<protein>
    <submittedName>
        <fullName evidence="7">Formate/nitrite transporter family protein</fullName>
    </submittedName>
</protein>
<evidence type="ECO:0000313" key="8">
    <source>
        <dbReference type="Proteomes" id="UP001597347"/>
    </source>
</evidence>
<feature type="transmembrane region" description="Helical" evidence="6">
    <location>
        <begin position="43"/>
        <end position="65"/>
    </location>
</feature>
<proteinExistence type="inferred from homology"/>
<keyword evidence="8" id="KW-1185">Reference proteome</keyword>
<comment type="similarity">
    <text evidence="5">Belongs to the FNT transporter (TC 1.A.16) family.</text>
</comment>
<dbReference type="Gene3D" id="1.20.1080.10">
    <property type="entry name" value="Glycerol uptake facilitator protein"/>
    <property type="match status" value="1"/>
</dbReference>
<evidence type="ECO:0000256" key="5">
    <source>
        <dbReference type="ARBA" id="ARBA00049660"/>
    </source>
</evidence>
<reference evidence="8" key="1">
    <citation type="journal article" date="2019" name="Int. J. Syst. Evol. Microbiol.">
        <title>The Global Catalogue of Microorganisms (GCM) 10K type strain sequencing project: providing services to taxonomists for standard genome sequencing and annotation.</title>
        <authorList>
            <consortium name="The Broad Institute Genomics Platform"/>
            <consortium name="The Broad Institute Genome Sequencing Center for Infectious Disease"/>
            <person name="Wu L."/>
            <person name="Ma J."/>
        </authorList>
    </citation>
    <scope>NUCLEOTIDE SEQUENCE [LARGE SCALE GENOMIC DNA]</scope>
    <source>
        <strain evidence="8">CGMCC 1.12471</strain>
    </source>
</reference>
<evidence type="ECO:0000313" key="7">
    <source>
        <dbReference type="EMBL" id="MFD1720756.1"/>
    </source>
</evidence>
<feature type="transmembrane region" description="Helical" evidence="6">
    <location>
        <begin position="118"/>
        <end position="140"/>
    </location>
</feature>
<feature type="transmembrane region" description="Helical" evidence="6">
    <location>
        <begin position="160"/>
        <end position="178"/>
    </location>
</feature>
<keyword evidence="2 6" id="KW-0812">Transmembrane</keyword>
<accession>A0ABW4LB27</accession>
<dbReference type="Proteomes" id="UP001597347">
    <property type="component" value="Unassembled WGS sequence"/>
</dbReference>
<feature type="transmembrane region" description="Helical" evidence="6">
    <location>
        <begin position="231"/>
        <end position="252"/>
    </location>
</feature>
<evidence type="ECO:0000256" key="4">
    <source>
        <dbReference type="ARBA" id="ARBA00023136"/>
    </source>
</evidence>
<gene>
    <name evidence="7" type="ORF">ACFSBI_04280</name>
</gene>